<proteinExistence type="predicted"/>
<evidence type="ECO:0000313" key="2">
    <source>
        <dbReference type="Proteomes" id="UP001220022"/>
    </source>
</evidence>
<accession>A0ABT5Z8T7</accession>
<name>A0ABT5Z8T7_9ACTN</name>
<dbReference type="Proteomes" id="UP001220022">
    <property type="component" value="Unassembled WGS sequence"/>
</dbReference>
<dbReference type="EMBL" id="JARHTQ010000031">
    <property type="protein sequence ID" value="MDF2260249.1"/>
    <property type="molecule type" value="Genomic_DNA"/>
</dbReference>
<keyword evidence="2" id="KW-1185">Reference proteome</keyword>
<evidence type="ECO:0000313" key="1">
    <source>
        <dbReference type="EMBL" id="MDF2260249.1"/>
    </source>
</evidence>
<reference evidence="1 2" key="1">
    <citation type="submission" date="2023-03" db="EMBL/GenBank/DDBJ databases">
        <title>Draft genome sequence of type strain Streptomyces ferralitis JCM 14344.</title>
        <authorList>
            <person name="Klaysubun C."/>
            <person name="Duangmal K."/>
        </authorList>
    </citation>
    <scope>NUCLEOTIDE SEQUENCE [LARGE SCALE GENOMIC DNA]</scope>
    <source>
        <strain evidence="1 2">JCM 14344</strain>
    </source>
</reference>
<dbReference type="RefSeq" id="WP_275820662.1">
    <property type="nucleotide sequence ID" value="NZ_BAAANM010000036.1"/>
</dbReference>
<protein>
    <submittedName>
        <fullName evidence="1">Uncharacterized protein</fullName>
    </submittedName>
</protein>
<sequence>MLDEHGTVVGEQSHGTRRSAAQVVVDLVNYRELFTADRVSADLRPWGGATASAVAEMPCGRGQNKTPPVEGAVLQPMLAAALYLVSTLGPHAVELAQEVREADCTSSCKAKGLRPAGPAPMAEFTSMLAEYE</sequence>
<gene>
    <name evidence="1" type="ORF">P2L57_32415</name>
</gene>
<organism evidence="1 2">
    <name type="scientific">Streptantibioticus ferralitis</name>
    <dbReference type="NCBI Taxonomy" id="236510"/>
    <lineage>
        <taxon>Bacteria</taxon>
        <taxon>Bacillati</taxon>
        <taxon>Actinomycetota</taxon>
        <taxon>Actinomycetes</taxon>
        <taxon>Kitasatosporales</taxon>
        <taxon>Streptomycetaceae</taxon>
        <taxon>Streptantibioticus</taxon>
    </lineage>
</organism>
<comment type="caution">
    <text evidence="1">The sequence shown here is derived from an EMBL/GenBank/DDBJ whole genome shotgun (WGS) entry which is preliminary data.</text>
</comment>